<dbReference type="AlphaFoldDB" id="A0A0N5D640"/>
<keyword evidence="1" id="KW-0732">Signal</keyword>
<evidence type="ECO:0000313" key="3">
    <source>
        <dbReference type="Proteomes" id="UP000276776"/>
    </source>
</evidence>
<feature type="chain" id="PRO_5043126641" evidence="1">
    <location>
        <begin position="25"/>
        <end position="183"/>
    </location>
</feature>
<dbReference type="OrthoDB" id="5781144at2759"/>
<accession>A0A0N5D640</accession>
<evidence type="ECO:0000313" key="2">
    <source>
        <dbReference type="EMBL" id="VDN06040.1"/>
    </source>
</evidence>
<reference evidence="2 3" key="2">
    <citation type="submission" date="2018-11" db="EMBL/GenBank/DDBJ databases">
        <authorList>
            <consortium name="Pathogen Informatics"/>
        </authorList>
    </citation>
    <scope>NUCLEOTIDE SEQUENCE [LARGE SCALE GENOMIC DNA]</scope>
</reference>
<organism evidence="4">
    <name type="scientific">Thelazia callipaeda</name>
    <name type="common">Oriental eyeworm</name>
    <name type="synonym">Parasitic nematode</name>
    <dbReference type="NCBI Taxonomy" id="103827"/>
    <lineage>
        <taxon>Eukaryota</taxon>
        <taxon>Metazoa</taxon>
        <taxon>Ecdysozoa</taxon>
        <taxon>Nematoda</taxon>
        <taxon>Chromadorea</taxon>
        <taxon>Rhabditida</taxon>
        <taxon>Spirurina</taxon>
        <taxon>Spiruromorpha</taxon>
        <taxon>Thelazioidea</taxon>
        <taxon>Thelaziidae</taxon>
        <taxon>Thelazia</taxon>
    </lineage>
</organism>
<gene>
    <name evidence="2" type="ORF">TCLT_LOCUS8477</name>
</gene>
<dbReference type="Proteomes" id="UP000276776">
    <property type="component" value="Unassembled WGS sequence"/>
</dbReference>
<sequence>MGLTTQGWFTTSVLFITSLTFSFAQNDHCFRCANSFILMHWERFLPIQADDELVEDSTCTKIIEGSEVIRCSGPCLTLNVTLKEGNNTRIIDCQKKYYRRERYKNNQNRSCRNQTVEIRHRKLNAEYCFCYGSYCNGDMLEKERNSRKTKFQTKNRNGTINSSTDRYSLHIIQLIMLIANYVL</sequence>
<keyword evidence="3" id="KW-1185">Reference proteome</keyword>
<evidence type="ECO:0000313" key="4">
    <source>
        <dbReference type="WBParaSite" id="TCLT_0000848801-mRNA-1"/>
    </source>
</evidence>
<dbReference type="WBParaSite" id="TCLT_0000848801-mRNA-1">
    <property type="protein sequence ID" value="TCLT_0000848801-mRNA-1"/>
    <property type="gene ID" value="TCLT_0000848801"/>
</dbReference>
<proteinExistence type="predicted"/>
<evidence type="ECO:0000256" key="1">
    <source>
        <dbReference type="SAM" id="SignalP"/>
    </source>
</evidence>
<protein>
    <submittedName>
        <fullName evidence="4">Activin_recp domain-containing protein</fullName>
    </submittedName>
</protein>
<feature type="signal peptide" evidence="1">
    <location>
        <begin position="1"/>
        <end position="24"/>
    </location>
</feature>
<name>A0A0N5D640_THECL</name>
<dbReference type="EMBL" id="UYYF01004638">
    <property type="protein sequence ID" value="VDN06040.1"/>
    <property type="molecule type" value="Genomic_DNA"/>
</dbReference>
<reference evidence="4" key="1">
    <citation type="submission" date="2017-02" db="UniProtKB">
        <authorList>
            <consortium name="WormBaseParasite"/>
        </authorList>
    </citation>
    <scope>IDENTIFICATION</scope>
</reference>